<name>A0ABU2NPC2_9ACTN</name>
<evidence type="ECO:0000256" key="1">
    <source>
        <dbReference type="SAM" id="MobiDB-lite"/>
    </source>
</evidence>
<dbReference type="EMBL" id="JAVREQ010000005">
    <property type="protein sequence ID" value="MDT0378824.1"/>
    <property type="molecule type" value="Genomic_DNA"/>
</dbReference>
<feature type="region of interest" description="Disordered" evidence="1">
    <location>
        <begin position="87"/>
        <end position="109"/>
    </location>
</feature>
<comment type="caution">
    <text evidence="2">The sequence shown here is derived from an EMBL/GenBank/DDBJ whole genome shotgun (WGS) entry which is preliminary data.</text>
</comment>
<gene>
    <name evidence="2" type="ORF">RM572_08555</name>
</gene>
<keyword evidence="3" id="KW-1185">Reference proteome</keyword>
<feature type="compositionally biased region" description="Basic and acidic residues" evidence="1">
    <location>
        <begin position="89"/>
        <end position="109"/>
    </location>
</feature>
<evidence type="ECO:0008006" key="4">
    <source>
        <dbReference type="Google" id="ProtNLM"/>
    </source>
</evidence>
<organism evidence="2 3">
    <name type="scientific">Streptomyces hazeniae</name>
    <dbReference type="NCBI Taxonomy" id="3075538"/>
    <lineage>
        <taxon>Bacteria</taxon>
        <taxon>Bacillati</taxon>
        <taxon>Actinomycetota</taxon>
        <taxon>Actinomycetes</taxon>
        <taxon>Kitasatosporales</taxon>
        <taxon>Streptomycetaceae</taxon>
        <taxon>Streptomyces</taxon>
    </lineage>
</organism>
<evidence type="ECO:0000313" key="2">
    <source>
        <dbReference type="EMBL" id="MDT0378824.1"/>
    </source>
</evidence>
<dbReference type="Proteomes" id="UP001183414">
    <property type="component" value="Unassembled WGS sequence"/>
</dbReference>
<protein>
    <recommendedName>
        <fullName evidence="4">WXG100 family type VII secretion target</fullName>
    </recommendedName>
</protein>
<dbReference type="RefSeq" id="WP_311672649.1">
    <property type="nucleotide sequence ID" value="NZ_JAVREQ010000005.1"/>
</dbReference>
<evidence type="ECO:0000313" key="3">
    <source>
        <dbReference type="Proteomes" id="UP001183414"/>
    </source>
</evidence>
<proteinExistence type="predicted"/>
<sequence>MGNGYKVDLSALDEVIKKLNQVVDGMGSPKTCARYETNIPTGWFGNADFKEAEGLRTTHDGVKSDIEGYIDSLQGLIVKFSSDAAQVRRNYDDQEQRTSDGVKQDTDFS</sequence>
<reference evidence="3" key="1">
    <citation type="submission" date="2023-07" db="EMBL/GenBank/DDBJ databases">
        <title>30 novel species of actinomycetes from the DSMZ collection.</title>
        <authorList>
            <person name="Nouioui I."/>
        </authorList>
    </citation>
    <scope>NUCLEOTIDE SEQUENCE [LARGE SCALE GENOMIC DNA]</scope>
    <source>
        <strain evidence="3">DSM 42041</strain>
    </source>
</reference>
<accession>A0ABU2NPC2</accession>